<reference evidence="3" key="1">
    <citation type="journal article" date="2014" name="Int. J. Syst. Evol. Microbiol.">
        <title>Complete genome sequence of Corynebacterium casei LMG S-19264T (=DSM 44701T), isolated from a smear-ripened cheese.</title>
        <authorList>
            <consortium name="US DOE Joint Genome Institute (JGI-PGF)"/>
            <person name="Walter F."/>
            <person name="Albersmeier A."/>
            <person name="Kalinowski J."/>
            <person name="Ruckert C."/>
        </authorList>
    </citation>
    <scope>NUCLEOTIDE SEQUENCE</scope>
    <source>
        <strain evidence="3">CGMCC 1.12827</strain>
    </source>
</reference>
<dbReference type="Proteomes" id="UP000621454">
    <property type="component" value="Unassembled WGS sequence"/>
</dbReference>
<dbReference type="AlphaFoldDB" id="A0A916WPN7"/>
<dbReference type="Pfam" id="PF12697">
    <property type="entry name" value="Abhydrolase_6"/>
    <property type="match status" value="1"/>
</dbReference>
<dbReference type="InterPro" id="IPR050266">
    <property type="entry name" value="AB_hydrolase_sf"/>
</dbReference>
<dbReference type="InterPro" id="IPR029058">
    <property type="entry name" value="AB_hydrolase_fold"/>
</dbReference>
<sequence>MKTLGKTLIGLGVGVALAPVVTVVGALAKEVALAPHPRQAPHEPLLDEPTAPAELIRVVADDGSPLNVMAYGPADGEVIVLSHGWTCQGSYWYPQINAFADRYRVVVYDQRGHGLSPVGSSDLTQDRLAADLAAVLEAVVPEGKRALIGGHSMGGMSILSWARNYPEAVEKYARGVLLASTGAINILHELAIVPTDLPSFALPLRRAVASSVAYTPVPVLHSPLSRRLGQYLALDDHATAEAVRFCEKMMFDTPTRVRSRWARLFGRLDVVAGLDALTVPTTIVVGDHDRLTPRLHADMMAERLRAHDVLAEYEVLTDTGHMSTVESAHAVNESIARLLAITEDAAVVGADSLGEAVEHRA</sequence>
<dbReference type="RefSeq" id="WP_188585118.1">
    <property type="nucleotide sequence ID" value="NZ_BMGC01000003.1"/>
</dbReference>
<dbReference type="EMBL" id="BMGC01000003">
    <property type="protein sequence ID" value="GGB20777.1"/>
    <property type="molecule type" value="Genomic_DNA"/>
</dbReference>
<evidence type="ECO:0000256" key="1">
    <source>
        <dbReference type="ARBA" id="ARBA00022801"/>
    </source>
</evidence>
<gene>
    <name evidence="3" type="ORF">GCM10011489_06150</name>
</gene>
<dbReference type="Gene3D" id="3.40.50.1820">
    <property type="entry name" value="alpha/beta hydrolase"/>
    <property type="match status" value="1"/>
</dbReference>
<dbReference type="SUPFAM" id="SSF53474">
    <property type="entry name" value="alpha/beta-Hydrolases"/>
    <property type="match status" value="1"/>
</dbReference>
<comment type="caution">
    <text evidence="3">The sequence shown here is derived from an EMBL/GenBank/DDBJ whole genome shotgun (WGS) entry which is preliminary data.</text>
</comment>
<name>A0A916WPN7_9ACTN</name>
<evidence type="ECO:0000259" key="2">
    <source>
        <dbReference type="Pfam" id="PF12697"/>
    </source>
</evidence>
<accession>A0A916WPN7</accession>
<evidence type="ECO:0000313" key="4">
    <source>
        <dbReference type="Proteomes" id="UP000621454"/>
    </source>
</evidence>
<dbReference type="PANTHER" id="PTHR43798">
    <property type="entry name" value="MONOACYLGLYCEROL LIPASE"/>
    <property type="match status" value="1"/>
</dbReference>
<keyword evidence="4" id="KW-1185">Reference proteome</keyword>
<evidence type="ECO:0000313" key="3">
    <source>
        <dbReference type="EMBL" id="GGB20777.1"/>
    </source>
</evidence>
<feature type="domain" description="AB hydrolase-1" evidence="2">
    <location>
        <begin position="79"/>
        <end position="333"/>
    </location>
</feature>
<keyword evidence="1 3" id="KW-0378">Hydrolase</keyword>
<proteinExistence type="predicted"/>
<dbReference type="PANTHER" id="PTHR43798:SF31">
    <property type="entry name" value="AB HYDROLASE SUPERFAMILY PROTEIN YCLE"/>
    <property type="match status" value="1"/>
</dbReference>
<reference evidence="3" key="2">
    <citation type="submission" date="2020-09" db="EMBL/GenBank/DDBJ databases">
        <authorList>
            <person name="Sun Q."/>
            <person name="Zhou Y."/>
        </authorList>
    </citation>
    <scope>NUCLEOTIDE SEQUENCE</scope>
    <source>
        <strain evidence="3">CGMCC 1.12827</strain>
    </source>
</reference>
<dbReference type="GO" id="GO:0016787">
    <property type="term" value="F:hydrolase activity"/>
    <property type="evidence" value="ECO:0007669"/>
    <property type="project" value="UniProtKB-KW"/>
</dbReference>
<protein>
    <submittedName>
        <fullName evidence="3">Hydrolase</fullName>
    </submittedName>
</protein>
<dbReference type="InterPro" id="IPR000073">
    <property type="entry name" value="AB_hydrolase_1"/>
</dbReference>
<dbReference type="GO" id="GO:0016020">
    <property type="term" value="C:membrane"/>
    <property type="evidence" value="ECO:0007669"/>
    <property type="project" value="TreeGrafter"/>
</dbReference>
<organism evidence="3 4">
    <name type="scientific">Gordonia jinhuaensis</name>
    <dbReference type="NCBI Taxonomy" id="1517702"/>
    <lineage>
        <taxon>Bacteria</taxon>
        <taxon>Bacillati</taxon>
        <taxon>Actinomycetota</taxon>
        <taxon>Actinomycetes</taxon>
        <taxon>Mycobacteriales</taxon>
        <taxon>Gordoniaceae</taxon>
        <taxon>Gordonia</taxon>
    </lineage>
</organism>